<evidence type="ECO:0000259" key="1">
    <source>
        <dbReference type="Pfam" id="PF20150"/>
    </source>
</evidence>
<gene>
    <name evidence="2" type="ORF">LTR78_006318</name>
</gene>
<evidence type="ECO:0000313" key="3">
    <source>
        <dbReference type="Proteomes" id="UP001274830"/>
    </source>
</evidence>
<keyword evidence="3" id="KW-1185">Reference proteome</keyword>
<reference evidence="2" key="1">
    <citation type="submission" date="2023-07" db="EMBL/GenBank/DDBJ databases">
        <title>Black Yeasts Isolated from many extreme environments.</title>
        <authorList>
            <person name="Coleine C."/>
            <person name="Stajich J.E."/>
            <person name="Selbmann L."/>
        </authorList>
    </citation>
    <scope>NUCLEOTIDE SEQUENCE</scope>
    <source>
        <strain evidence="2">CCFEE 5485</strain>
    </source>
</reference>
<proteinExistence type="predicted"/>
<name>A0AAE0WL92_9PEZI</name>
<accession>A0AAE0WL92</accession>
<evidence type="ECO:0000313" key="2">
    <source>
        <dbReference type="EMBL" id="KAK3673765.1"/>
    </source>
</evidence>
<dbReference type="AlphaFoldDB" id="A0AAE0WL92"/>
<protein>
    <recommendedName>
        <fullName evidence="1">2EXR domain-containing protein</fullName>
    </recommendedName>
</protein>
<organism evidence="2 3">
    <name type="scientific">Recurvomyces mirabilis</name>
    <dbReference type="NCBI Taxonomy" id="574656"/>
    <lineage>
        <taxon>Eukaryota</taxon>
        <taxon>Fungi</taxon>
        <taxon>Dikarya</taxon>
        <taxon>Ascomycota</taxon>
        <taxon>Pezizomycotina</taxon>
        <taxon>Dothideomycetes</taxon>
        <taxon>Dothideomycetidae</taxon>
        <taxon>Mycosphaerellales</taxon>
        <taxon>Teratosphaeriaceae</taxon>
        <taxon>Recurvomyces</taxon>
    </lineage>
</organism>
<dbReference type="Proteomes" id="UP001274830">
    <property type="component" value="Unassembled WGS sequence"/>
</dbReference>
<feature type="domain" description="2EXR" evidence="1">
    <location>
        <begin position="9"/>
        <end position="57"/>
    </location>
</feature>
<comment type="caution">
    <text evidence="2">The sequence shown here is derived from an EMBL/GenBank/DDBJ whole genome shotgun (WGS) entry which is preliminary data.</text>
</comment>
<dbReference type="Pfam" id="PF20150">
    <property type="entry name" value="2EXR"/>
    <property type="match status" value="1"/>
</dbReference>
<sequence length="141" mass="16233">MATTTGRFSLPAELRNRIYEHVLLADQIIKVQTYGPSMIPDLLQVNKQLRKEAGRAFCFGNEFEFVVKIEHVGRLSRLMLPVLRKVMFAGTWRMTVRRGGGDDDNEGWRQDEQDRIPMAAAGYWMAPGHMPATWRRQQGKI</sequence>
<dbReference type="InterPro" id="IPR045518">
    <property type="entry name" value="2EXR"/>
</dbReference>
<dbReference type="EMBL" id="JAUTXT010000023">
    <property type="protein sequence ID" value="KAK3673765.1"/>
    <property type="molecule type" value="Genomic_DNA"/>
</dbReference>